<feature type="domain" description="Cyclic nucleotide-binding" evidence="2">
    <location>
        <begin position="117"/>
        <end position="202"/>
    </location>
</feature>
<name>A0A0M0KC19_9EUKA</name>
<protein>
    <recommendedName>
        <fullName evidence="2">Cyclic nucleotide-binding domain-containing protein</fullName>
    </recommendedName>
</protein>
<accession>A0A0M0KC19</accession>
<keyword evidence="4" id="KW-1185">Reference proteome</keyword>
<dbReference type="SUPFAM" id="SSF51206">
    <property type="entry name" value="cAMP-binding domain-like"/>
    <property type="match status" value="1"/>
</dbReference>
<feature type="region of interest" description="Disordered" evidence="1">
    <location>
        <begin position="401"/>
        <end position="428"/>
    </location>
</feature>
<dbReference type="EMBL" id="JWZX01000628">
    <property type="protein sequence ID" value="KOO36127.1"/>
    <property type="molecule type" value="Genomic_DNA"/>
</dbReference>
<reference evidence="4" key="1">
    <citation type="journal article" date="2015" name="PLoS Genet.">
        <title>Genome Sequence and Transcriptome Analyses of Chrysochromulina tobin: Metabolic Tools for Enhanced Algal Fitness in the Prominent Order Prymnesiales (Haptophyceae).</title>
        <authorList>
            <person name="Hovde B.T."/>
            <person name="Deodato C.R."/>
            <person name="Hunsperger H.M."/>
            <person name="Ryken S.A."/>
            <person name="Yost W."/>
            <person name="Jha R.K."/>
            <person name="Patterson J."/>
            <person name="Monnat R.J. Jr."/>
            <person name="Barlow S.B."/>
            <person name="Starkenburg S.R."/>
            <person name="Cattolico R.A."/>
        </authorList>
    </citation>
    <scope>NUCLEOTIDE SEQUENCE</scope>
    <source>
        <strain evidence="4">CCMP291</strain>
    </source>
</reference>
<dbReference type="InterPro" id="IPR018490">
    <property type="entry name" value="cNMP-bd_dom_sf"/>
</dbReference>
<organism evidence="3 4">
    <name type="scientific">Chrysochromulina tobinii</name>
    <dbReference type="NCBI Taxonomy" id="1460289"/>
    <lineage>
        <taxon>Eukaryota</taxon>
        <taxon>Haptista</taxon>
        <taxon>Haptophyta</taxon>
        <taxon>Prymnesiophyceae</taxon>
        <taxon>Prymnesiales</taxon>
        <taxon>Chrysochromulinaceae</taxon>
        <taxon>Chrysochromulina</taxon>
    </lineage>
</organism>
<dbReference type="AlphaFoldDB" id="A0A0M0KC19"/>
<dbReference type="PROSITE" id="PS50042">
    <property type="entry name" value="CNMP_BINDING_3"/>
    <property type="match status" value="1"/>
</dbReference>
<dbReference type="Gene3D" id="2.60.120.10">
    <property type="entry name" value="Jelly Rolls"/>
    <property type="match status" value="1"/>
</dbReference>
<comment type="caution">
    <text evidence="3">The sequence shown here is derived from an EMBL/GenBank/DDBJ whole genome shotgun (WGS) entry which is preliminary data.</text>
</comment>
<evidence type="ECO:0000259" key="2">
    <source>
        <dbReference type="PROSITE" id="PS50042"/>
    </source>
</evidence>
<dbReference type="SMART" id="SM00100">
    <property type="entry name" value="cNMP"/>
    <property type="match status" value="1"/>
</dbReference>
<sequence length="428" mass="47830">MVYVVLRGRLRVFPSRIERQFFNQALEPEKRDTAMLSKGVGEETIGPCANFGILSALAPTVPRERDVVTEEPTELLVLSLEGLDQKLGRTNFYKAGEIFRHGLVAAFVETTLCRVNFFSTLPPLTIRLLAPLFGVRFFDAGVQIFEQGEAADQLYIILWGKVQVWRLKKRHAPRTFLAEYTGLSTYPWLGETIQWAKNNSRAGDADVLAPTLALTLHASNLPQFQLLCPGFKVLTRTVASQFTTQELRSQKAGGIKLDDDEYIPFRELPIAREPALRYAIKWVRIISRLMGLQGQDGLLGWKASAAAKLNQVELQRQNNLNWANEIIEQESTKTAVDDEDDESVAAFVPPSSTQALLLASHKQYGDSRTIAHYAAKKEWRANWSPVVQVRTEVLRLMSKRPGGIKGATEDGSATHREAGGRQALNQLS</sequence>
<evidence type="ECO:0000313" key="3">
    <source>
        <dbReference type="EMBL" id="KOO36127.1"/>
    </source>
</evidence>
<dbReference type="Proteomes" id="UP000037460">
    <property type="component" value="Unassembled WGS sequence"/>
</dbReference>
<dbReference type="InterPro" id="IPR014710">
    <property type="entry name" value="RmlC-like_jellyroll"/>
</dbReference>
<dbReference type="CDD" id="cd00038">
    <property type="entry name" value="CAP_ED"/>
    <property type="match status" value="1"/>
</dbReference>
<gene>
    <name evidence="3" type="ORF">Ctob_009760</name>
</gene>
<evidence type="ECO:0000313" key="4">
    <source>
        <dbReference type="Proteomes" id="UP000037460"/>
    </source>
</evidence>
<dbReference type="InterPro" id="IPR000595">
    <property type="entry name" value="cNMP-bd_dom"/>
</dbReference>
<proteinExistence type="predicted"/>
<evidence type="ECO:0000256" key="1">
    <source>
        <dbReference type="SAM" id="MobiDB-lite"/>
    </source>
</evidence>